<name>A0A9D3V8C5_9ROSI</name>
<evidence type="ECO:0008006" key="6">
    <source>
        <dbReference type="Google" id="ProtNLM"/>
    </source>
</evidence>
<comment type="similarity">
    <text evidence="1">Belongs to the PPR family. P subfamily.</text>
</comment>
<proteinExistence type="inferred from homology"/>
<reference evidence="4 5" key="1">
    <citation type="journal article" date="2021" name="Plant Biotechnol. J.">
        <title>Multi-omics assisted identification of the key and species-specific regulatory components of drought-tolerant mechanisms in Gossypium stocksii.</title>
        <authorList>
            <person name="Yu D."/>
            <person name="Ke L."/>
            <person name="Zhang D."/>
            <person name="Wu Y."/>
            <person name="Sun Y."/>
            <person name="Mei J."/>
            <person name="Sun J."/>
            <person name="Sun Y."/>
        </authorList>
    </citation>
    <scope>NUCLEOTIDE SEQUENCE [LARGE SCALE GENOMIC DNA]</scope>
    <source>
        <strain evidence="5">cv. E1</strain>
        <tissue evidence="4">Leaf</tissue>
    </source>
</reference>
<protein>
    <recommendedName>
        <fullName evidence="6">Pentacotripeptide-repeat region of PRORP domain-containing protein</fullName>
    </recommendedName>
</protein>
<dbReference type="AlphaFoldDB" id="A0A9D3V8C5"/>
<evidence type="ECO:0000313" key="4">
    <source>
        <dbReference type="EMBL" id="KAH1073895.1"/>
    </source>
</evidence>
<dbReference type="PROSITE" id="PS51375">
    <property type="entry name" value="PPR"/>
    <property type="match status" value="1"/>
</dbReference>
<evidence type="ECO:0000256" key="3">
    <source>
        <dbReference type="PROSITE-ProRule" id="PRU00708"/>
    </source>
</evidence>
<sequence length="115" mass="13523">MKFFYGDHALRLDLIAKTKEIVAAKDYLMTFSPMAKNEFTYCSLLNAYCKNLMKDEALALFKLMDELKLIHSDLPLNDLMQLYLKLGQFEKVLEIIDELNRRNIPRSNYTYGFLL</sequence>
<feature type="repeat" description="PPR" evidence="3">
    <location>
        <begin position="37"/>
        <end position="71"/>
    </location>
</feature>
<dbReference type="InterPro" id="IPR002885">
    <property type="entry name" value="PPR_rpt"/>
</dbReference>
<dbReference type="PANTHER" id="PTHR45717:SF8">
    <property type="entry name" value="OS01G0301000 PROTEIN"/>
    <property type="match status" value="1"/>
</dbReference>
<dbReference type="Pfam" id="PF01535">
    <property type="entry name" value="PPR"/>
    <property type="match status" value="2"/>
</dbReference>
<dbReference type="Gene3D" id="1.25.40.10">
    <property type="entry name" value="Tetratricopeptide repeat domain"/>
    <property type="match status" value="1"/>
</dbReference>
<gene>
    <name evidence="4" type="ORF">J1N35_026223</name>
</gene>
<evidence type="ECO:0000256" key="2">
    <source>
        <dbReference type="ARBA" id="ARBA00022737"/>
    </source>
</evidence>
<evidence type="ECO:0000313" key="5">
    <source>
        <dbReference type="Proteomes" id="UP000828251"/>
    </source>
</evidence>
<dbReference type="EMBL" id="JAIQCV010000008">
    <property type="protein sequence ID" value="KAH1073895.1"/>
    <property type="molecule type" value="Genomic_DNA"/>
</dbReference>
<keyword evidence="2" id="KW-0677">Repeat</keyword>
<dbReference type="Proteomes" id="UP000828251">
    <property type="component" value="Unassembled WGS sequence"/>
</dbReference>
<dbReference type="InterPro" id="IPR011990">
    <property type="entry name" value="TPR-like_helical_dom_sf"/>
</dbReference>
<dbReference type="PANTHER" id="PTHR45717">
    <property type="entry name" value="OS12G0527900 PROTEIN"/>
    <property type="match status" value="1"/>
</dbReference>
<dbReference type="GO" id="GO:0005739">
    <property type="term" value="C:mitochondrion"/>
    <property type="evidence" value="ECO:0007669"/>
    <property type="project" value="TreeGrafter"/>
</dbReference>
<comment type="caution">
    <text evidence="4">The sequence shown here is derived from an EMBL/GenBank/DDBJ whole genome shotgun (WGS) entry which is preliminary data.</text>
</comment>
<keyword evidence="5" id="KW-1185">Reference proteome</keyword>
<accession>A0A9D3V8C5</accession>
<organism evidence="4 5">
    <name type="scientific">Gossypium stocksii</name>
    <dbReference type="NCBI Taxonomy" id="47602"/>
    <lineage>
        <taxon>Eukaryota</taxon>
        <taxon>Viridiplantae</taxon>
        <taxon>Streptophyta</taxon>
        <taxon>Embryophyta</taxon>
        <taxon>Tracheophyta</taxon>
        <taxon>Spermatophyta</taxon>
        <taxon>Magnoliopsida</taxon>
        <taxon>eudicotyledons</taxon>
        <taxon>Gunneridae</taxon>
        <taxon>Pentapetalae</taxon>
        <taxon>rosids</taxon>
        <taxon>malvids</taxon>
        <taxon>Malvales</taxon>
        <taxon>Malvaceae</taxon>
        <taxon>Malvoideae</taxon>
        <taxon>Gossypium</taxon>
    </lineage>
</organism>
<dbReference type="GO" id="GO:0003729">
    <property type="term" value="F:mRNA binding"/>
    <property type="evidence" value="ECO:0007669"/>
    <property type="project" value="UniProtKB-ARBA"/>
</dbReference>
<evidence type="ECO:0000256" key="1">
    <source>
        <dbReference type="ARBA" id="ARBA00007626"/>
    </source>
</evidence>
<dbReference type="OrthoDB" id="1730360at2759"/>
<dbReference type="NCBIfam" id="TIGR00756">
    <property type="entry name" value="PPR"/>
    <property type="match status" value="1"/>
</dbReference>